<feature type="domain" description="Peptidase S8/S53" evidence="6">
    <location>
        <begin position="118"/>
        <end position="323"/>
    </location>
</feature>
<dbReference type="PROSITE" id="PS00138">
    <property type="entry name" value="SUBTILASE_SER"/>
    <property type="match status" value="1"/>
</dbReference>
<gene>
    <name evidence="8" type="ORF">Lac1_24950</name>
</gene>
<dbReference type="InterPro" id="IPR036852">
    <property type="entry name" value="Peptidase_S8/S53_dom_sf"/>
</dbReference>
<dbReference type="InterPro" id="IPR041365">
    <property type="entry name" value="CspB_prodomain"/>
</dbReference>
<dbReference type="InterPro" id="IPR000209">
    <property type="entry name" value="Peptidase_S8/S53_dom"/>
</dbReference>
<feature type="active site" description="Charge relay system" evidence="5">
    <location>
        <position position="202"/>
    </location>
</feature>
<protein>
    <recommendedName>
        <fullName evidence="10">Peptidase S8</fullName>
    </recommendedName>
</protein>
<dbReference type="PANTHER" id="PTHR43806">
    <property type="entry name" value="PEPTIDASE S8"/>
    <property type="match status" value="1"/>
</dbReference>
<evidence type="ECO:0000256" key="5">
    <source>
        <dbReference type="PROSITE-ProRule" id="PRU01240"/>
    </source>
</evidence>
<dbReference type="CDD" id="cd07478">
    <property type="entry name" value="Peptidases_S8_CspA-like"/>
    <property type="match status" value="1"/>
</dbReference>
<dbReference type="InterPro" id="IPR034045">
    <property type="entry name" value="Pep_S8_CspA-like"/>
</dbReference>
<evidence type="ECO:0000256" key="3">
    <source>
        <dbReference type="ARBA" id="ARBA00022801"/>
    </source>
</evidence>
<keyword evidence="9" id="KW-1185">Reference proteome</keyword>
<evidence type="ECO:0008006" key="10">
    <source>
        <dbReference type="Google" id="ProtNLM"/>
    </source>
</evidence>
<dbReference type="InterPro" id="IPR050131">
    <property type="entry name" value="Peptidase_S8_subtilisin-like"/>
</dbReference>
<sequence length="582" mass="63439">MKSQKVENLLNLALDATEEEREKSLELDVGYYPIDREWDVIVKYSGSLESARAIAVQVTELLNEYAVITILESRLNELSLLPEIEYIEKPKRLFFQVYDGKRVSCINAVQDTPFSLSGKGTLIAIIDSGIDYMLQDFRWEDGSTRILAMWDQSAARGTEEAKPPEGYQIGAEYPAEQIDRAIRAETEGERRRLVPEEDRSGHGTAVAAIAAGGGGSEGDRYAGVAPGSSLLIVKLASPRADGFPRTTELLMGIDYAVRKSLEYQMPMAMNISFGNTYGAHDGSSLLERYMDDIANLGRTSICVGAGNEGNSAGHTSGKIRSGEEVKVQLAVQESQPTLNIQIWKTYADEVRFSIITPSGVRTEPIREVIGTQRIRVGPTEILIYYGEPSPYSLVQEIFIDLLPVDSYIASGVWTVVLTAGKVVDGNYQMWLPSEEVLNRGTGFLFPIEERTFTIPSTASRVITVGAYNALTFTYADFSGRGADGEGYRTKPDLAAPGVNISTRAPGGGIVSVTGTSFAVPFVTGAASLLMEWGIVRGNDAYLYGEKIKAYLRKGAAELPGFTVYPNNQVGYGALCVRDSIPV</sequence>
<evidence type="ECO:0000256" key="1">
    <source>
        <dbReference type="ARBA" id="ARBA00011073"/>
    </source>
</evidence>
<dbReference type="PROSITE" id="PS51892">
    <property type="entry name" value="SUBTILASE"/>
    <property type="match status" value="1"/>
</dbReference>
<name>A0ABM8IBH6_9FIRM</name>
<dbReference type="Pfam" id="PF00082">
    <property type="entry name" value="Peptidase_S8"/>
    <property type="match status" value="2"/>
</dbReference>
<evidence type="ECO:0000259" key="6">
    <source>
        <dbReference type="Pfam" id="PF00082"/>
    </source>
</evidence>
<dbReference type="PANTHER" id="PTHR43806:SF11">
    <property type="entry name" value="CEREVISIN-RELATED"/>
    <property type="match status" value="1"/>
</dbReference>
<dbReference type="Gene3D" id="2.60.120.1290">
    <property type="match status" value="1"/>
</dbReference>
<dbReference type="EMBL" id="AP027742">
    <property type="protein sequence ID" value="BDZ78312.1"/>
    <property type="molecule type" value="Genomic_DNA"/>
</dbReference>
<proteinExistence type="inferred from homology"/>
<dbReference type="InterPro" id="IPR023828">
    <property type="entry name" value="Peptidase_S8_Ser-AS"/>
</dbReference>
<organism evidence="8 9">
    <name type="scientific">Claveliimonas bilis</name>
    <dbReference type="NCBI Taxonomy" id="3028070"/>
    <lineage>
        <taxon>Bacteria</taxon>
        <taxon>Bacillati</taxon>
        <taxon>Bacillota</taxon>
        <taxon>Clostridia</taxon>
        <taxon>Lachnospirales</taxon>
        <taxon>Lachnospiraceae</taxon>
        <taxon>Claveliimonas</taxon>
    </lineage>
</organism>
<dbReference type="InterPro" id="IPR017310">
    <property type="entry name" value="Pept_S8A_subtilisin_clostridia"/>
</dbReference>
<accession>A0ABM8IBH6</accession>
<dbReference type="Gene3D" id="3.30.70.2980">
    <property type="match status" value="1"/>
</dbReference>
<dbReference type="RefSeq" id="WP_316265361.1">
    <property type="nucleotide sequence ID" value="NZ_AP027742.1"/>
</dbReference>
<dbReference type="SUPFAM" id="SSF52743">
    <property type="entry name" value="Subtilisin-like"/>
    <property type="match status" value="1"/>
</dbReference>
<feature type="active site" description="Charge relay system" evidence="5">
    <location>
        <position position="516"/>
    </location>
</feature>
<keyword evidence="3 5" id="KW-0378">Hydrolase</keyword>
<keyword evidence="4 5" id="KW-0720">Serine protease</keyword>
<comment type="similarity">
    <text evidence="1 5">Belongs to the peptidase S8 family.</text>
</comment>
<feature type="domain" description="Csp protease B prodomain" evidence="7">
    <location>
        <begin position="4"/>
        <end position="91"/>
    </location>
</feature>
<dbReference type="Proteomes" id="UP001305815">
    <property type="component" value="Chromosome"/>
</dbReference>
<dbReference type="Gene3D" id="3.40.50.200">
    <property type="entry name" value="Peptidase S8/S53 domain"/>
    <property type="match status" value="1"/>
</dbReference>
<evidence type="ECO:0000259" key="7">
    <source>
        <dbReference type="Pfam" id="PF18425"/>
    </source>
</evidence>
<evidence type="ECO:0000313" key="9">
    <source>
        <dbReference type="Proteomes" id="UP001305815"/>
    </source>
</evidence>
<dbReference type="InterPro" id="IPR015500">
    <property type="entry name" value="Peptidase_S8_subtilisin-rel"/>
</dbReference>
<evidence type="ECO:0000256" key="4">
    <source>
        <dbReference type="ARBA" id="ARBA00022825"/>
    </source>
</evidence>
<feature type="active site" description="Charge relay system" evidence="5">
    <location>
        <position position="127"/>
    </location>
</feature>
<evidence type="ECO:0000256" key="2">
    <source>
        <dbReference type="ARBA" id="ARBA00022670"/>
    </source>
</evidence>
<reference evidence="9" key="1">
    <citation type="journal article" date="2023" name="Int. J. Syst. Evol. Microbiol.">
        <title>Claveliimonas bilis gen. nov., sp. nov., deoxycholic acid-producing bacteria isolated from human faeces, and reclassification of Sellimonas monacensis Zenner et al. 2021 as Claveliimonas monacensis comb. nov.</title>
        <authorList>
            <person name="Hisatomi A."/>
            <person name="Kastawa N.W.E.P.G."/>
            <person name="Song I."/>
            <person name="Ohkuma M."/>
            <person name="Fukiya S."/>
            <person name="Sakamoto M."/>
        </authorList>
    </citation>
    <scope>NUCLEOTIDE SEQUENCE [LARGE SCALE GENOMIC DNA]</scope>
    <source>
        <strain evidence="9">12BBH14</strain>
    </source>
</reference>
<dbReference type="Pfam" id="PF18425">
    <property type="entry name" value="CspB_prodomain"/>
    <property type="match status" value="1"/>
</dbReference>
<keyword evidence="2 5" id="KW-0645">Protease</keyword>
<dbReference type="PIRSF" id="PIRSF037894">
    <property type="entry name" value="Subtilisin_rel_CspABC"/>
    <property type="match status" value="1"/>
</dbReference>
<evidence type="ECO:0000313" key="8">
    <source>
        <dbReference type="EMBL" id="BDZ78312.1"/>
    </source>
</evidence>
<feature type="domain" description="Peptidase S8/S53" evidence="6">
    <location>
        <begin position="451"/>
        <end position="572"/>
    </location>
</feature>
<dbReference type="PRINTS" id="PR00723">
    <property type="entry name" value="SUBTILISIN"/>
</dbReference>